<comment type="caution">
    <text evidence="2">The sequence shown here is derived from an EMBL/GenBank/DDBJ whole genome shotgun (WGS) entry which is preliminary data.</text>
</comment>
<feature type="region of interest" description="Disordered" evidence="1">
    <location>
        <begin position="671"/>
        <end position="699"/>
    </location>
</feature>
<gene>
    <name evidence="2" type="ORF">AVEN_229924_1</name>
</gene>
<feature type="compositionally biased region" description="Basic residues" evidence="1">
    <location>
        <begin position="143"/>
        <end position="152"/>
    </location>
</feature>
<dbReference type="AlphaFoldDB" id="A0A4Y2BWA5"/>
<evidence type="ECO:0000313" key="2">
    <source>
        <dbReference type="EMBL" id="GBL96470.1"/>
    </source>
</evidence>
<organism evidence="2 3">
    <name type="scientific">Araneus ventricosus</name>
    <name type="common">Orbweaver spider</name>
    <name type="synonym">Epeira ventricosa</name>
    <dbReference type="NCBI Taxonomy" id="182803"/>
    <lineage>
        <taxon>Eukaryota</taxon>
        <taxon>Metazoa</taxon>
        <taxon>Ecdysozoa</taxon>
        <taxon>Arthropoda</taxon>
        <taxon>Chelicerata</taxon>
        <taxon>Arachnida</taxon>
        <taxon>Araneae</taxon>
        <taxon>Araneomorphae</taxon>
        <taxon>Entelegynae</taxon>
        <taxon>Araneoidea</taxon>
        <taxon>Araneidae</taxon>
        <taxon>Araneus</taxon>
    </lineage>
</organism>
<accession>A0A4Y2BWA5</accession>
<name>A0A4Y2BWA5_ARAVE</name>
<feature type="region of interest" description="Disordered" evidence="1">
    <location>
        <begin position="135"/>
        <end position="182"/>
    </location>
</feature>
<dbReference type="OrthoDB" id="6432299at2759"/>
<dbReference type="EMBL" id="BGPR01000121">
    <property type="protein sequence ID" value="GBL96470.1"/>
    <property type="molecule type" value="Genomic_DNA"/>
</dbReference>
<reference evidence="2 3" key="1">
    <citation type="journal article" date="2019" name="Sci. Rep.">
        <title>Orb-weaving spider Araneus ventricosus genome elucidates the spidroin gene catalogue.</title>
        <authorList>
            <person name="Kono N."/>
            <person name="Nakamura H."/>
            <person name="Ohtoshi R."/>
            <person name="Moran D.A.P."/>
            <person name="Shinohara A."/>
            <person name="Yoshida Y."/>
            <person name="Fujiwara M."/>
            <person name="Mori M."/>
            <person name="Tomita M."/>
            <person name="Arakawa K."/>
        </authorList>
    </citation>
    <scope>NUCLEOTIDE SEQUENCE [LARGE SCALE GENOMIC DNA]</scope>
</reference>
<dbReference type="Proteomes" id="UP000499080">
    <property type="component" value="Unassembled WGS sequence"/>
</dbReference>
<evidence type="ECO:0000256" key="1">
    <source>
        <dbReference type="SAM" id="MobiDB-lite"/>
    </source>
</evidence>
<proteinExistence type="predicted"/>
<protein>
    <submittedName>
        <fullName evidence="2">Uncharacterized protein</fullName>
    </submittedName>
</protein>
<sequence length="951" mass="108634">MGNCILFGNGTRNKRCREYMQKYWDVATYSTESSFTHDDYDGFQIPADDDMKKDTTKEYSFLKRRALSIEKEEKSVSSLPPFTIELLDTSPISRNDAHHKDLVDLPVVTKRKNDKKQYNRKFKYDPALMLMGLGKRKQDSSHQHNKTLKQKRSVHESDPMNSNSDKEQRRDQAAKNIRNNNYSSEWRPIIKRSTKDQPLMTMMDVRKSVVAYDKQNLSDYGMQSMLDSGSMRIKDYLNPDALLAEEDLSKRLFDNKPERLDSEDERTDSSYNAILDYDSRKVSGANSKRSSSYDPALKYMGLGKKNSYYDPALKYMGLGKKSSSYDPALRYMGLGKKDSYYDPALKYMGLGKKSSSYDPALKYMGLGKRSPSFDPALKYMGLGKKSPSFDPALKYMGLGKRGPSFDPALKYMGLGKRISSYDPALKYMGLGKKSSGYDPALKYMGLGKKSSNYDPALQYMGLGKKSSSYDPALKYMGLGKKSKNYDPALKYMGLGKKRSNYDQDKRGGNNQNSGKVSYDPALIYMGLGKRQTWSESFDHFSFHPSFNHGDAYKQAYDNVRKMNFLPPTPKISNSKTSGYIFSAAENATNSNNFDSPSKSTDANNRVIDYKNEVISNDKRPYGYDPASRFMGTSKGKDLESRPVKRTYYDYPDPKLVQKLVNYFDSLRPQSGRYLTPTANDETSESFDNSDHQNVGHNNNYDFLRNSQKKSAMYDPALRYMGLGKRNATDKPEFEIALSDHFGPDCENTCKYSTRKKRDVNGNEDRLPRITSPHFSLKIQPQDQFTSDSGLDDLVISSSNGGLMTLHENKRKRERDNRPKYNPGWIFIGLGKRSPDATVESHRIIQMDQPNTLLLKYYNLMEKIKDKLQKVKYDLIDKGYRNNEKWIAFHNFFTGASDLKEYPELYPLIEHELNNSPDLIADSGLHTPPLNVRPKWKVNIVPAYENPSNPGK</sequence>
<evidence type="ECO:0000313" key="3">
    <source>
        <dbReference type="Proteomes" id="UP000499080"/>
    </source>
</evidence>
<keyword evidence="3" id="KW-1185">Reference proteome</keyword>
<feature type="compositionally biased region" description="Basic and acidic residues" evidence="1">
    <location>
        <begin position="153"/>
        <end position="173"/>
    </location>
</feature>